<keyword evidence="14" id="KW-1185">Reference proteome</keyword>
<dbReference type="PROSITE" id="PS51309">
    <property type="entry name" value="PABC"/>
    <property type="match status" value="1"/>
</dbReference>
<dbReference type="Gene3D" id="1.10.1900.10">
    <property type="entry name" value="c-terminal domain of poly(a) binding protein"/>
    <property type="match status" value="1"/>
</dbReference>
<reference evidence="14" key="1">
    <citation type="journal article" date="2015" name="PLoS Genet.">
        <title>Genome Sequence and Transcriptome Analyses of Chrysochromulina tobin: Metabolic Tools for Enhanced Algal Fitness in the Prominent Order Prymnesiales (Haptophyceae).</title>
        <authorList>
            <person name="Hovde B.T."/>
            <person name="Deodato C.R."/>
            <person name="Hunsperger H.M."/>
            <person name="Ryken S.A."/>
            <person name="Yost W."/>
            <person name="Jha R.K."/>
            <person name="Patterson J."/>
            <person name="Monnat R.J. Jr."/>
            <person name="Barlow S.B."/>
            <person name="Starkenburg S.R."/>
            <person name="Cattolico R.A."/>
        </authorList>
    </citation>
    <scope>NUCLEOTIDE SEQUENCE</scope>
    <source>
        <strain evidence="14">CCMP291</strain>
    </source>
</reference>
<dbReference type="Gene3D" id="3.40.50.10810">
    <property type="entry name" value="Tandem AAA-ATPase domain"/>
    <property type="match status" value="1"/>
</dbReference>
<dbReference type="GO" id="GO:0006408">
    <property type="term" value="P:snRNA export from nucleus"/>
    <property type="evidence" value="ECO:0007669"/>
    <property type="project" value="InterPro"/>
</dbReference>
<protein>
    <recommendedName>
        <fullName evidence="4">Phosphorylated adapter RNA export protein</fullName>
    </recommendedName>
    <alternativeName>
        <fullName evidence="10">RNA U small nuclear RNA export adapter protein</fullName>
    </alternativeName>
</protein>
<evidence type="ECO:0000256" key="7">
    <source>
        <dbReference type="ARBA" id="ARBA00022884"/>
    </source>
</evidence>
<dbReference type="Pfam" id="PF10258">
    <property type="entry name" value="PHAX_RNA-bd"/>
    <property type="match status" value="1"/>
</dbReference>
<name>A0A0M0JE71_9EUKA</name>
<evidence type="ECO:0000256" key="6">
    <source>
        <dbReference type="ARBA" id="ARBA00022490"/>
    </source>
</evidence>
<dbReference type="GO" id="GO:0005737">
    <property type="term" value="C:cytoplasm"/>
    <property type="evidence" value="ECO:0007669"/>
    <property type="project" value="UniProtKB-SubCell"/>
</dbReference>
<dbReference type="Gene3D" id="1.10.10.1440">
    <property type="entry name" value="PHAX RNA-binding domain"/>
    <property type="match status" value="1"/>
</dbReference>
<evidence type="ECO:0000256" key="8">
    <source>
        <dbReference type="ARBA" id="ARBA00022927"/>
    </source>
</evidence>
<evidence type="ECO:0000313" key="14">
    <source>
        <dbReference type="Proteomes" id="UP000037460"/>
    </source>
</evidence>
<dbReference type="GO" id="GO:0015031">
    <property type="term" value="P:protein transport"/>
    <property type="evidence" value="ECO:0007669"/>
    <property type="project" value="UniProtKB-KW"/>
</dbReference>
<sequence>MYQAPTDASTVDALEHAARMQYLGSALYASIFQMLGEPLAGKVTGMLIEMPTQNILDCLREHVTLKATVDEALKVLPEEMRAMAAPPPPSPQASSPVSVLAGASDDLWADDDDGEDDELPSVDQLFAAAEKKKRASSMVVPIPFSSIQGGDAMDTDDGAAANGWMCEWDAAALAAEPTDKLSEWIASRLDELLRIPRAVVETLGAPAALELLAAVERIQAAGGMLVEETGKPRTSGGIFIKLLKEAKHLPAAEHAATLERLKREGNEAKEAQQAKKSLDAQDTVLSDEDMIEGILFSIGGRVPRPNMNDVIAVNNGILSALLGCSAVCRVWRIAAARPILAAALDKVLSSYKLIMDFFRTNRLKEMARIVIKSGKFVKKPAPNTPALAASEKELASWLVSGYESGCGSIVADDIGLDSAGPCAHLILHLWQNGIHGPFVIVAPEPSWPSWQEAVLQLVKLRVGLVRTADELVSMSRVRLIEPRSSSTPNLLLVSMYPAAADDLKVLVEVFEQLNSTFKLMIFDERQFRPPGLSLRHVNAFADSVNGTQLSGALVMRRVNRGGRPHIVEREVPEHMLVDVHKDRHWMVNSEVRLEGLKSKPEYNGRVGHVHSYDEEAERLHVLLDASEAEPAEWVKVKDENVVTIANISNR</sequence>
<dbReference type="InterPro" id="IPR036053">
    <property type="entry name" value="PABP-dom"/>
</dbReference>
<dbReference type="OrthoDB" id="7791421at2759"/>
<dbReference type="InterPro" id="IPR019385">
    <property type="entry name" value="PHAX_RNA-binding_domain"/>
</dbReference>
<proteinExistence type="inferred from homology"/>
<comment type="caution">
    <text evidence="13">The sequence shown here is derived from an EMBL/GenBank/DDBJ whole genome shotgun (WGS) entry which is preliminary data.</text>
</comment>
<dbReference type="InterPro" id="IPR002004">
    <property type="entry name" value="PABP_HYD_C"/>
</dbReference>
<dbReference type="PANTHER" id="PTHR13135:SF0">
    <property type="entry name" value="PHOSPHORYLATED ADAPTER RNA EXPORT PROTEIN"/>
    <property type="match status" value="1"/>
</dbReference>
<dbReference type="PANTHER" id="PTHR13135">
    <property type="entry name" value="CYTOSOLIC RESINIFERATOXIN BINDING PROTEIN RBP-26"/>
    <property type="match status" value="1"/>
</dbReference>
<dbReference type="InterPro" id="IPR038718">
    <property type="entry name" value="SNF2-like_sf"/>
</dbReference>
<comment type="subcellular location">
    <subcellularLocation>
        <location evidence="2">Cytoplasm</location>
    </subcellularLocation>
    <subcellularLocation>
        <location evidence="1">Nucleus</location>
    </subcellularLocation>
</comment>
<accession>A0A0M0JE71</accession>
<evidence type="ECO:0000256" key="3">
    <source>
        <dbReference type="ARBA" id="ARBA00006094"/>
    </source>
</evidence>
<feature type="coiled-coil region" evidence="11">
    <location>
        <begin position="251"/>
        <end position="281"/>
    </location>
</feature>
<dbReference type="SUPFAM" id="SSF63570">
    <property type="entry name" value="PABC (PABP) domain"/>
    <property type="match status" value="1"/>
</dbReference>
<dbReference type="EMBL" id="JWZX01003040">
    <property type="protein sequence ID" value="KOO24899.1"/>
    <property type="molecule type" value="Genomic_DNA"/>
</dbReference>
<keyword evidence="13" id="KW-0547">Nucleotide-binding</keyword>
<dbReference type="GO" id="GO:0004386">
    <property type="term" value="F:helicase activity"/>
    <property type="evidence" value="ECO:0007669"/>
    <property type="project" value="UniProtKB-KW"/>
</dbReference>
<keyword evidence="13" id="KW-0347">Helicase</keyword>
<evidence type="ECO:0000259" key="12">
    <source>
        <dbReference type="PROSITE" id="PS51309"/>
    </source>
</evidence>
<dbReference type="AlphaFoldDB" id="A0A0M0JE71"/>
<keyword evidence="8" id="KW-0653">Protein transport</keyword>
<evidence type="ECO:0000256" key="9">
    <source>
        <dbReference type="ARBA" id="ARBA00023242"/>
    </source>
</evidence>
<comment type="similarity">
    <text evidence="3">Belongs to the PHAX family.</text>
</comment>
<dbReference type="GO" id="GO:0003723">
    <property type="term" value="F:RNA binding"/>
    <property type="evidence" value="ECO:0007669"/>
    <property type="project" value="UniProtKB-KW"/>
</dbReference>
<evidence type="ECO:0000256" key="2">
    <source>
        <dbReference type="ARBA" id="ARBA00004496"/>
    </source>
</evidence>
<gene>
    <name evidence="13" type="ORF">Ctob_006030</name>
</gene>
<dbReference type="InterPro" id="IPR039047">
    <property type="entry name" value="PHAX"/>
</dbReference>
<evidence type="ECO:0000256" key="10">
    <source>
        <dbReference type="ARBA" id="ARBA00030834"/>
    </source>
</evidence>
<keyword evidence="13" id="KW-0378">Hydrolase</keyword>
<dbReference type="Proteomes" id="UP000037460">
    <property type="component" value="Unassembled WGS sequence"/>
</dbReference>
<keyword evidence="11" id="KW-0175">Coiled coil</keyword>
<keyword evidence="5" id="KW-0813">Transport</keyword>
<keyword evidence="13" id="KW-0067">ATP-binding</keyword>
<evidence type="ECO:0000313" key="13">
    <source>
        <dbReference type="EMBL" id="KOO24899.1"/>
    </source>
</evidence>
<evidence type="ECO:0000256" key="11">
    <source>
        <dbReference type="SAM" id="Coils"/>
    </source>
</evidence>
<dbReference type="SMART" id="SM00517">
    <property type="entry name" value="PolyA"/>
    <property type="match status" value="1"/>
</dbReference>
<organism evidence="13 14">
    <name type="scientific">Chrysochromulina tobinii</name>
    <dbReference type="NCBI Taxonomy" id="1460289"/>
    <lineage>
        <taxon>Eukaryota</taxon>
        <taxon>Haptista</taxon>
        <taxon>Haptophyta</taxon>
        <taxon>Prymnesiophyceae</taxon>
        <taxon>Prymnesiales</taxon>
        <taxon>Chrysochromulinaceae</taxon>
        <taxon>Chrysochromulina</taxon>
    </lineage>
</organism>
<dbReference type="InterPro" id="IPR038092">
    <property type="entry name" value="PHAX_RNA-binding_sf"/>
</dbReference>
<dbReference type="Pfam" id="PF00658">
    <property type="entry name" value="MLLE"/>
    <property type="match status" value="1"/>
</dbReference>
<keyword evidence="6" id="KW-0963">Cytoplasm</keyword>
<evidence type="ECO:0000256" key="4">
    <source>
        <dbReference type="ARBA" id="ARBA00016856"/>
    </source>
</evidence>
<evidence type="ECO:0000256" key="5">
    <source>
        <dbReference type="ARBA" id="ARBA00022448"/>
    </source>
</evidence>
<keyword evidence="7" id="KW-0694">RNA-binding</keyword>
<dbReference type="GO" id="GO:0005634">
    <property type="term" value="C:nucleus"/>
    <property type="evidence" value="ECO:0007669"/>
    <property type="project" value="UniProtKB-SubCell"/>
</dbReference>
<feature type="domain" description="PABC" evidence="12">
    <location>
        <begin position="3"/>
        <end position="81"/>
    </location>
</feature>
<keyword evidence="9" id="KW-0539">Nucleus</keyword>
<evidence type="ECO:0000256" key="1">
    <source>
        <dbReference type="ARBA" id="ARBA00004123"/>
    </source>
</evidence>